<evidence type="ECO:0000256" key="3">
    <source>
        <dbReference type="ARBA" id="ARBA00022729"/>
    </source>
</evidence>
<comment type="similarity">
    <text evidence="2">Belongs to the bacterial solute-binding protein SsuA/TauA family.</text>
</comment>
<organism evidence="4 5">
    <name type="scientific">Nguyenibacter vanlangensis</name>
    <dbReference type="NCBI Taxonomy" id="1216886"/>
    <lineage>
        <taxon>Bacteria</taxon>
        <taxon>Pseudomonadati</taxon>
        <taxon>Pseudomonadota</taxon>
        <taxon>Alphaproteobacteria</taxon>
        <taxon>Acetobacterales</taxon>
        <taxon>Acetobacteraceae</taxon>
        <taxon>Nguyenibacter</taxon>
    </lineage>
</organism>
<sequence>MTQTIRIGLLRLADSAPVLVARNAGLFARHGIDAEIVVAPSWANIADGLAWNGLDAALIFPPLAIMTALGQRGRDIGLRLALPVSRGGNMVVLRGAARPDLMWTPGPAGRRAFETWRAGIGRRPKLAVVHIYSTHLLILTRFLKAIGVSAEDDTEIVVMPPDRITDALRDGAIDGFCAGPPWGEDACLQGLGFAVAGSESVCPGHIEKSFALTDRWAAPHAQAVPGLLGALRAAIGLCMDPARGDAIAAQLAAPLAEGGLALPLRATRAVMPGRPGTDRMVFGDGAADRIGSGRIGLDWIGLDWILADMRAHGWLDEADIARLDMLGRRENAVT</sequence>
<comment type="subcellular location">
    <subcellularLocation>
        <location evidence="1">Periplasm</location>
    </subcellularLocation>
</comment>
<protein>
    <submittedName>
        <fullName evidence="4">ABC transporter substrate-binding protein</fullName>
    </submittedName>
</protein>
<keyword evidence="5" id="KW-1185">Reference proteome</keyword>
<dbReference type="Pfam" id="PF13379">
    <property type="entry name" value="NMT1_2"/>
    <property type="match status" value="1"/>
</dbReference>
<keyword evidence="3" id="KW-0732">Signal</keyword>
<proteinExistence type="inferred from homology"/>
<evidence type="ECO:0000256" key="2">
    <source>
        <dbReference type="ARBA" id="ARBA00010742"/>
    </source>
</evidence>
<gene>
    <name evidence="4" type="ORF">AAC691_06330</name>
</gene>
<name>A0ABZ3D8G8_9PROT</name>
<dbReference type="RefSeq" id="WP_342629366.1">
    <property type="nucleotide sequence ID" value="NZ_CP152276.1"/>
</dbReference>
<dbReference type="Proteomes" id="UP001449795">
    <property type="component" value="Chromosome"/>
</dbReference>
<dbReference type="PANTHER" id="PTHR30024">
    <property type="entry name" value="ALIPHATIC SULFONATES-BINDING PROTEIN-RELATED"/>
    <property type="match status" value="1"/>
</dbReference>
<dbReference type="EMBL" id="CP152276">
    <property type="protein sequence ID" value="XAE44045.1"/>
    <property type="molecule type" value="Genomic_DNA"/>
</dbReference>
<evidence type="ECO:0000256" key="1">
    <source>
        <dbReference type="ARBA" id="ARBA00004418"/>
    </source>
</evidence>
<evidence type="ECO:0000313" key="4">
    <source>
        <dbReference type="EMBL" id="XAE44045.1"/>
    </source>
</evidence>
<reference evidence="4 5" key="1">
    <citation type="submission" date="2024-04" db="EMBL/GenBank/DDBJ databases">
        <title>Complete genome sequence of Nguyenibacter vanlangesis HBCM-1154, a strain capable of nitrogen fixation, IAA production, and phosphorus solubilization isolated from sugarcane soil.</title>
        <authorList>
            <person name="MY HANH P."/>
        </authorList>
    </citation>
    <scope>NUCLEOTIDE SEQUENCE [LARGE SCALE GENOMIC DNA]</scope>
    <source>
        <strain evidence="4 5">HBCM 1154</strain>
    </source>
</reference>
<accession>A0ABZ3D8G8</accession>
<dbReference type="SUPFAM" id="SSF53850">
    <property type="entry name" value="Periplasmic binding protein-like II"/>
    <property type="match status" value="1"/>
</dbReference>
<dbReference type="Gene3D" id="3.40.190.10">
    <property type="entry name" value="Periplasmic binding protein-like II"/>
    <property type="match status" value="2"/>
</dbReference>
<evidence type="ECO:0000313" key="5">
    <source>
        <dbReference type="Proteomes" id="UP001449795"/>
    </source>
</evidence>
<dbReference type="PANTHER" id="PTHR30024:SF47">
    <property type="entry name" value="TAURINE-BINDING PERIPLASMIC PROTEIN"/>
    <property type="match status" value="1"/>
</dbReference>